<keyword evidence="1" id="KW-1133">Transmembrane helix</keyword>
<dbReference type="EMBL" id="GL832958">
    <property type="protein sequence ID" value="EGD80544.1"/>
    <property type="molecule type" value="Genomic_DNA"/>
</dbReference>
<proteinExistence type="predicted"/>
<reference evidence="2" key="1">
    <citation type="submission" date="2009-08" db="EMBL/GenBank/DDBJ databases">
        <title>Annotation of Salpingoeca rosetta.</title>
        <authorList>
            <consortium name="The Broad Institute Genome Sequencing Platform"/>
            <person name="Russ C."/>
            <person name="Cuomo C."/>
            <person name="Burger G."/>
            <person name="Gray M.W."/>
            <person name="Holland P.W.H."/>
            <person name="King N."/>
            <person name="Lang F.B.F."/>
            <person name="Roger A.J."/>
            <person name="Ruiz-Trillo I."/>
            <person name="Young S.K."/>
            <person name="Zeng Q."/>
            <person name="Gargeya S."/>
            <person name="Alvarado L."/>
            <person name="Berlin A."/>
            <person name="Chapman S.B."/>
            <person name="Chen Z."/>
            <person name="Freedman E."/>
            <person name="Gellesch M."/>
            <person name="Goldberg J."/>
            <person name="Griggs A."/>
            <person name="Gujja S."/>
            <person name="Heilman E."/>
            <person name="Heiman D."/>
            <person name="Howarth C."/>
            <person name="Mehta T."/>
            <person name="Neiman D."/>
            <person name="Pearson M."/>
            <person name="Roberts A."/>
            <person name="Saif S."/>
            <person name="Shea T."/>
            <person name="Shenoy N."/>
            <person name="Sisk P."/>
            <person name="Stolte C."/>
            <person name="Sykes S."/>
            <person name="White J."/>
            <person name="Yandava C."/>
            <person name="Haas B."/>
            <person name="Nusbaum C."/>
            <person name="Birren B."/>
        </authorList>
    </citation>
    <scope>NUCLEOTIDE SEQUENCE [LARGE SCALE GENOMIC DNA]</scope>
    <source>
        <strain evidence="2">ATCC 50818</strain>
    </source>
</reference>
<protein>
    <submittedName>
        <fullName evidence="2">Uncharacterized protein</fullName>
    </submittedName>
</protein>
<dbReference type="InParanoid" id="F2U0X0"/>
<keyword evidence="1" id="KW-0472">Membrane</keyword>
<name>F2U0X0_SALR5</name>
<accession>F2U0X0</accession>
<dbReference type="AlphaFoldDB" id="F2U0X0"/>
<feature type="transmembrane region" description="Helical" evidence="1">
    <location>
        <begin position="50"/>
        <end position="68"/>
    </location>
</feature>
<keyword evidence="1" id="KW-0812">Transmembrane</keyword>
<evidence type="ECO:0000313" key="2">
    <source>
        <dbReference type="EMBL" id="EGD80544.1"/>
    </source>
</evidence>
<evidence type="ECO:0000256" key="1">
    <source>
        <dbReference type="SAM" id="Phobius"/>
    </source>
</evidence>
<dbReference type="Proteomes" id="UP000007799">
    <property type="component" value="Unassembled WGS sequence"/>
</dbReference>
<evidence type="ECO:0000313" key="3">
    <source>
        <dbReference type="Proteomes" id="UP000007799"/>
    </source>
</evidence>
<sequence length="82" mass="8816">MSEQGKSRTVTLPEVVRNFGPEEYGTIVLGTAGTAFAGHYISNPYVKKHAMWASAFIGFTGAACLAILNKTHDLLGDSEKKN</sequence>
<dbReference type="GeneID" id="16077700"/>
<dbReference type="RefSeq" id="XP_004997105.1">
    <property type="nucleotide sequence ID" value="XM_004997048.1"/>
</dbReference>
<dbReference type="KEGG" id="sre:PTSG_01135"/>
<keyword evidence="3" id="KW-1185">Reference proteome</keyword>
<gene>
    <name evidence="2" type="ORF">PTSG_01135</name>
</gene>
<organism evidence="3">
    <name type="scientific">Salpingoeca rosetta (strain ATCC 50818 / BSB-021)</name>
    <dbReference type="NCBI Taxonomy" id="946362"/>
    <lineage>
        <taxon>Eukaryota</taxon>
        <taxon>Choanoflagellata</taxon>
        <taxon>Craspedida</taxon>
        <taxon>Salpingoecidae</taxon>
        <taxon>Salpingoeca</taxon>
    </lineage>
</organism>